<keyword evidence="5 11" id="KW-0547">Nucleotide-binding</keyword>
<feature type="domain" description="Protein kinase" evidence="13">
    <location>
        <begin position="834"/>
        <end position="1114"/>
    </location>
</feature>
<dbReference type="FunFam" id="3.30.200.20:FF:001335">
    <property type="entry name" value="Calmodulin-binding receptor-like cytoplasmic kinase 2"/>
    <property type="match status" value="1"/>
</dbReference>
<evidence type="ECO:0000256" key="3">
    <source>
        <dbReference type="ARBA" id="ARBA00022679"/>
    </source>
</evidence>
<feature type="repeat" description="PPR" evidence="10">
    <location>
        <begin position="153"/>
        <end position="187"/>
    </location>
</feature>
<keyword evidence="6" id="KW-0418">Kinase</keyword>
<feature type="compositionally biased region" description="Low complexity" evidence="12">
    <location>
        <begin position="781"/>
        <end position="794"/>
    </location>
</feature>
<dbReference type="EC" id="2.7.11.1" evidence="1"/>
<dbReference type="Pfam" id="PF12854">
    <property type="entry name" value="PPR_1"/>
    <property type="match status" value="4"/>
</dbReference>
<feature type="repeat" description="PPR" evidence="10">
    <location>
        <begin position="223"/>
        <end position="258"/>
    </location>
</feature>
<evidence type="ECO:0000256" key="11">
    <source>
        <dbReference type="PROSITE-ProRule" id="PRU10141"/>
    </source>
</evidence>
<dbReference type="SMART" id="SM00220">
    <property type="entry name" value="S_TKc"/>
    <property type="match status" value="1"/>
</dbReference>
<dbReference type="CDD" id="cd14066">
    <property type="entry name" value="STKc_IRAK"/>
    <property type="match status" value="1"/>
</dbReference>
<evidence type="ECO:0000256" key="1">
    <source>
        <dbReference type="ARBA" id="ARBA00012513"/>
    </source>
</evidence>
<feature type="repeat" description="PPR" evidence="10">
    <location>
        <begin position="188"/>
        <end position="222"/>
    </location>
</feature>
<dbReference type="InterPro" id="IPR011990">
    <property type="entry name" value="TPR-like_helical_dom_sf"/>
</dbReference>
<comment type="caution">
    <text evidence="14">The sequence shown here is derived from an EMBL/GenBank/DDBJ whole genome shotgun (WGS) entry which is preliminary data.</text>
</comment>
<dbReference type="PROSITE" id="PS51375">
    <property type="entry name" value="PPR"/>
    <property type="match status" value="14"/>
</dbReference>
<evidence type="ECO:0000256" key="8">
    <source>
        <dbReference type="ARBA" id="ARBA00047899"/>
    </source>
</evidence>
<feature type="region of interest" description="Disordered" evidence="12">
    <location>
        <begin position="766"/>
        <end position="803"/>
    </location>
</feature>
<comment type="catalytic activity">
    <reaction evidence="9">
        <text>L-seryl-[protein] + ATP = O-phospho-L-seryl-[protein] + ADP + H(+)</text>
        <dbReference type="Rhea" id="RHEA:17989"/>
        <dbReference type="Rhea" id="RHEA-COMP:9863"/>
        <dbReference type="Rhea" id="RHEA-COMP:11604"/>
        <dbReference type="ChEBI" id="CHEBI:15378"/>
        <dbReference type="ChEBI" id="CHEBI:29999"/>
        <dbReference type="ChEBI" id="CHEBI:30616"/>
        <dbReference type="ChEBI" id="CHEBI:83421"/>
        <dbReference type="ChEBI" id="CHEBI:456216"/>
        <dbReference type="EC" id="2.7.11.1"/>
    </reaction>
</comment>
<evidence type="ECO:0000256" key="12">
    <source>
        <dbReference type="SAM" id="MobiDB-lite"/>
    </source>
</evidence>
<dbReference type="InterPro" id="IPR017441">
    <property type="entry name" value="Protein_kinase_ATP_BS"/>
</dbReference>
<name>A0A9D5HT61_9LILI</name>
<dbReference type="Proteomes" id="UP001085076">
    <property type="component" value="Miscellaneous, Linkage group lg01"/>
</dbReference>
<dbReference type="SUPFAM" id="SSF48452">
    <property type="entry name" value="TPR-like"/>
    <property type="match status" value="1"/>
</dbReference>
<organism evidence="14 15">
    <name type="scientific">Dioscorea zingiberensis</name>
    <dbReference type="NCBI Taxonomy" id="325984"/>
    <lineage>
        <taxon>Eukaryota</taxon>
        <taxon>Viridiplantae</taxon>
        <taxon>Streptophyta</taxon>
        <taxon>Embryophyta</taxon>
        <taxon>Tracheophyta</taxon>
        <taxon>Spermatophyta</taxon>
        <taxon>Magnoliopsida</taxon>
        <taxon>Liliopsida</taxon>
        <taxon>Dioscoreales</taxon>
        <taxon>Dioscoreaceae</taxon>
        <taxon>Dioscorea</taxon>
    </lineage>
</organism>
<dbReference type="PROSITE" id="PS00108">
    <property type="entry name" value="PROTEIN_KINASE_ST"/>
    <property type="match status" value="1"/>
</dbReference>
<keyword evidence="2" id="KW-0723">Serine/threonine-protein kinase</keyword>
<evidence type="ECO:0000259" key="13">
    <source>
        <dbReference type="PROSITE" id="PS50011"/>
    </source>
</evidence>
<reference evidence="14" key="2">
    <citation type="journal article" date="2022" name="Hortic Res">
        <title>The genome of Dioscorea zingiberensis sheds light on the biosynthesis, origin and evolution of the medicinally important diosgenin saponins.</title>
        <authorList>
            <person name="Li Y."/>
            <person name="Tan C."/>
            <person name="Li Z."/>
            <person name="Guo J."/>
            <person name="Li S."/>
            <person name="Chen X."/>
            <person name="Wang C."/>
            <person name="Dai X."/>
            <person name="Yang H."/>
            <person name="Song W."/>
            <person name="Hou L."/>
            <person name="Xu J."/>
            <person name="Tong Z."/>
            <person name="Xu A."/>
            <person name="Yuan X."/>
            <person name="Wang W."/>
            <person name="Yang Q."/>
            <person name="Chen L."/>
            <person name="Sun Z."/>
            <person name="Wang K."/>
            <person name="Pan B."/>
            <person name="Chen J."/>
            <person name="Bao Y."/>
            <person name="Liu F."/>
            <person name="Qi X."/>
            <person name="Gang D.R."/>
            <person name="Wen J."/>
            <person name="Li J."/>
        </authorList>
    </citation>
    <scope>NUCLEOTIDE SEQUENCE</scope>
    <source>
        <strain evidence="14">Dzin_1.0</strain>
    </source>
</reference>
<feature type="repeat" description="PPR" evidence="10">
    <location>
        <begin position="610"/>
        <end position="644"/>
    </location>
</feature>
<dbReference type="InterPro" id="IPR000719">
    <property type="entry name" value="Prot_kinase_dom"/>
</dbReference>
<feature type="compositionally biased region" description="Basic and acidic residues" evidence="12">
    <location>
        <begin position="766"/>
        <end position="775"/>
    </location>
</feature>
<evidence type="ECO:0000256" key="9">
    <source>
        <dbReference type="ARBA" id="ARBA00048679"/>
    </source>
</evidence>
<dbReference type="Pfam" id="PF01535">
    <property type="entry name" value="PPR"/>
    <property type="match status" value="2"/>
</dbReference>
<feature type="repeat" description="PPR" evidence="10">
    <location>
        <begin position="505"/>
        <end position="539"/>
    </location>
</feature>
<dbReference type="PROSITE" id="PS00107">
    <property type="entry name" value="PROTEIN_KINASE_ATP"/>
    <property type="match status" value="1"/>
</dbReference>
<reference evidence="14" key="1">
    <citation type="submission" date="2021-03" db="EMBL/GenBank/DDBJ databases">
        <authorList>
            <person name="Li Z."/>
            <person name="Yang C."/>
        </authorList>
    </citation>
    <scope>NUCLEOTIDE SEQUENCE</scope>
    <source>
        <strain evidence="14">Dzin_1.0</strain>
        <tissue evidence="14">Leaf</tissue>
    </source>
</reference>
<dbReference type="GO" id="GO:0005524">
    <property type="term" value="F:ATP binding"/>
    <property type="evidence" value="ECO:0007669"/>
    <property type="project" value="UniProtKB-UniRule"/>
</dbReference>
<feature type="compositionally biased region" description="Polar residues" evidence="12">
    <location>
        <begin position="679"/>
        <end position="703"/>
    </location>
</feature>
<feature type="repeat" description="PPR" evidence="10">
    <location>
        <begin position="575"/>
        <end position="609"/>
    </location>
</feature>
<dbReference type="Pfam" id="PF07714">
    <property type="entry name" value="PK_Tyr_Ser-Thr"/>
    <property type="match status" value="1"/>
</dbReference>
<feature type="repeat" description="PPR" evidence="10">
    <location>
        <begin position="294"/>
        <end position="328"/>
    </location>
</feature>
<feature type="region of interest" description="Disordered" evidence="12">
    <location>
        <begin position="679"/>
        <end position="721"/>
    </location>
</feature>
<proteinExistence type="predicted"/>
<dbReference type="PROSITE" id="PS50011">
    <property type="entry name" value="PROTEIN_KINASE_DOM"/>
    <property type="match status" value="1"/>
</dbReference>
<dbReference type="SUPFAM" id="SSF81901">
    <property type="entry name" value="HCP-like"/>
    <property type="match status" value="1"/>
</dbReference>
<gene>
    <name evidence="14" type="ORF">J5N97_006215</name>
</gene>
<dbReference type="Pfam" id="PF06127">
    <property type="entry name" value="Mpo1-like"/>
    <property type="match status" value="1"/>
</dbReference>
<dbReference type="InterPro" id="IPR011009">
    <property type="entry name" value="Kinase-like_dom_sf"/>
</dbReference>
<evidence type="ECO:0000256" key="5">
    <source>
        <dbReference type="ARBA" id="ARBA00022741"/>
    </source>
</evidence>
<sequence length="1224" mass="137133">MTTGEAQEPLPLHHLIDLIKAPSDPVTALAHLDSIAAHYPDFPPSQSLLFLLLRGLSASAPAHLPRFLSLLRSLPRRPRFSETAAIVALKALSRAHLPDDALHTFQNLPEIFGCKAGARSHNALLDAFVRASRWHEAESFFAYFHNSSRVSPNLQTYNILIRALCSRGRVDRAVELINNTWDRGLEPNQVTYSTVIFGLVRSGDLERALELFDEMSERDVAPDVVCYNVLIDGSLKRGDFDKGMEMWERLVRDNRVCPNIGTYNALLKGFCKMGKFGKVMEMRNRMAMNGLRPDLFTYGILIHGFCDSGNVDGASLVCSEMIKTGFVLDVVTCNSLLEGLCKSRRMEESLKLWESMIKEGKHNIVSYNILIRGLFENSMVDEAVSAWEQLIKDDACCPNAVTYGVLIHGLCETGFISKALLVLNEAQEAGRGVLDVYAYSSMINGLCKAQRFKEAVGVYDQMIRNGLEPNTHTYNALINGFCQALKMAEAIHVFDEMLVNGCSPNVVTYNTLISGLCRAERYEQAASFAKEMVEKDLKPDMLTYSSLMNGLCRDKKIDVALHIWDRVLGGGYGADVVIYNILIHGLFSAGKAKEALHVSEEMRRKNCLPNVVTYNTLMDGFYEVGDCERASGIWLEMLEAGVEPDIITFNTALKGLCSCSRTSEAVQLLDDALSRVSGTTQLRESGQHMQQPDHQFSSSNSRNYDFRGSHGLPPDSDLSQASNYTKRSISTSRKLFPSTKTFQTSARGVARTLIAWLVPACGKTEKEAVRHDRNIPENNVSSTSISRISTSRSSPGNFHYSGPYGQKALQSATNLPQETSTFSIMEIYKATGNFSADNIIGQGGFGQVYKGKLRDGTLIAVKRAKRNMHDKHISVEFKNEIQTLSKVEHLNLVRFLGFLEHGDERLIVVEYIGNGTLREHLDGSRGNGLEVAERLEIAIDVSHAVTYLHAYSDHPIIHRDIKASNILLTEKLRAKVADFGFARHAPEDPEATHISTQIKGTAGYVDPEYLRTYQLTEKSDVYSFGVLLVELVTGRRPIERHRNLRDRVTTRWAMQRFREGDAVLAMDPRMRRNPGAIMAVERMLGLAMECLASTRRSRPSMKRCDRERKRDMNFRNLEEFWAFYVTQHSKASTRRFHFLGTLSALLCLVSSLISGRWILLVAAPISGYGLAWYSHFFVEGNAPTTLGHPFWSFLCDLKMFALMLTGQMDRELKRLGKRPVLQLL</sequence>
<dbReference type="Gene3D" id="1.10.510.10">
    <property type="entry name" value="Transferase(Phosphotransferase) domain 1"/>
    <property type="match status" value="1"/>
</dbReference>
<evidence type="ECO:0000256" key="6">
    <source>
        <dbReference type="ARBA" id="ARBA00022777"/>
    </source>
</evidence>
<dbReference type="AlphaFoldDB" id="A0A9D5HT61"/>
<feature type="binding site" evidence="11">
    <location>
        <position position="862"/>
    </location>
    <ligand>
        <name>ATP</name>
        <dbReference type="ChEBI" id="CHEBI:30616"/>
    </ligand>
</feature>
<dbReference type="EMBL" id="JAGGNH010000001">
    <property type="protein sequence ID" value="KAJ0987859.1"/>
    <property type="molecule type" value="Genomic_DNA"/>
</dbReference>
<keyword evidence="4" id="KW-0677">Repeat</keyword>
<feature type="repeat" description="PPR" evidence="10">
    <location>
        <begin position="645"/>
        <end position="675"/>
    </location>
</feature>
<feature type="repeat" description="PPR" evidence="10">
    <location>
        <begin position="540"/>
        <end position="574"/>
    </location>
</feature>
<feature type="repeat" description="PPR" evidence="10">
    <location>
        <begin position="329"/>
        <end position="363"/>
    </location>
</feature>
<dbReference type="InterPro" id="IPR009305">
    <property type="entry name" value="Mpo1-like"/>
</dbReference>
<comment type="catalytic activity">
    <reaction evidence="8">
        <text>L-threonyl-[protein] + ATP = O-phospho-L-threonyl-[protein] + ADP + H(+)</text>
        <dbReference type="Rhea" id="RHEA:46608"/>
        <dbReference type="Rhea" id="RHEA-COMP:11060"/>
        <dbReference type="Rhea" id="RHEA-COMP:11605"/>
        <dbReference type="ChEBI" id="CHEBI:15378"/>
        <dbReference type="ChEBI" id="CHEBI:30013"/>
        <dbReference type="ChEBI" id="CHEBI:30616"/>
        <dbReference type="ChEBI" id="CHEBI:61977"/>
        <dbReference type="ChEBI" id="CHEBI:456216"/>
        <dbReference type="EC" id="2.7.11.1"/>
    </reaction>
</comment>
<dbReference type="OrthoDB" id="185373at2759"/>
<evidence type="ECO:0000313" key="14">
    <source>
        <dbReference type="EMBL" id="KAJ0987859.1"/>
    </source>
</evidence>
<feature type="repeat" description="PPR" evidence="10">
    <location>
        <begin position="435"/>
        <end position="469"/>
    </location>
</feature>
<dbReference type="Gene3D" id="1.25.40.10">
    <property type="entry name" value="Tetratricopeptide repeat domain"/>
    <property type="match status" value="7"/>
</dbReference>
<dbReference type="InterPro" id="IPR002885">
    <property type="entry name" value="PPR_rpt"/>
</dbReference>
<dbReference type="PANTHER" id="PTHR45613:SF9">
    <property type="entry name" value="MITOCHONDRIAL GROUP I INTRON SPLICING FACTOR CCM1"/>
    <property type="match status" value="1"/>
</dbReference>
<keyword evidence="15" id="KW-1185">Reference proteome</keyword>
<dbReference type="Gene3D" id="3.30.200.20">
    <property type="entry name" value="Phosphorylase Kinase, domain 1"/>
    <property type="match status" value="1"/>
</dbReference>
<dbReference type="InterPro" id="IPR001245">
    <property type="entry name" value="Ser-Thr/Tyr_kinase_cat_dom"/>
</dbReference>
<evidence type="ECO:0000256" key="10">
    <source>
        <dbReference type="PROSITE-ProRule" id="PRU00708"/>
    </source>
</evidence>
<dbReference type="Pfam" id="PF13041">
    <property type="entry name" value="PPR_2"/>
    <property type="match status" value="5"/>
</dbReference>
<dbReference type="PANTHER" id="PTHR45613">
    <property type="entry name" value="PENTATRICOPEPTIDE REPEAT-CONTAINING PROTEIN"/>
    <property type="match status" value="1"/>
</dbReference>
<protein>
    <recommendedName>
        <fullName evidence="1">non-specific serine/threonine protein kinase</fullName>
        <ecNumber evidence="1">2.7.11.1</ecNumber>
    </recommendedName>
</protein>
<dbReference type="NCBIfam" id="TIGR00756">
    <property type="entry name" value="PPR"/>
    <property type="match status" value="14"/>
</dbReference>
<evidence type="ECO:0000256" key="4">
    <source>
        <dbReference type="ARBA" id="ARBA00022737"/>
    </source>
</evidence>
<dbReference type="FunFam" id="1.10.510.10:FF:000300">
    <property type="entry name" value="Calmodulin-binding receptor-like cytoplasmic kinase 3"/>
    <property type="match status" value="1"/>
</dbReference>
<evidence type="ECO:0000313" key="15">
    <source>
        <dbReference type="Proteomes" id="UP001085076"/>
    </source>
</evidence>
<dbReference type="GO" id="GO:0004674">
    <property type="term" value="F:protein serine/threonine kinase activity"/>
    <property type="evidence" value="ECO:0007669"/>
    <property type="project" value="UniProtKB-KW"/>
</dbReference>
<feature type="repeat" description="PPR" evidence="10">
    <location>
        <begin position="470"/>
        <end position="504"/>
    </location>
</feature>
<keyword evidence="3" id="KW-0808">Transferase</keyword>
<feature type="repeat" description="PPR" evidence="10">
    <location>
        <begin position="399"/>
        <end position="433"/>
    </location>
</feature>
<accession>A0A9D5HT61</accession>
<evidence type="ECO:0000256" key="7">
    <source>
        <dbReference type="ARBA" id="ARBA00022840"/>
    </source>
</evidence>
<dbReference type="InterPro" id="IPR008271">
    <property type="entry name" value="Ser/Thr_kinase_AS"/>
</dbReference>
<dbReference type="SUPFAM" id="SSF56112">
    <property type="entry name" value="Protein kinase-like (PK-like)"/>
    <property type="match status" value="1"/>
</dbReference>
<evidence type="ECO:0000256" key="2">
    <source>
        <dbReference type="ARBA" id="ARBA00022527"/>
    </source>
</evidence>
<feature type="repeat" description="PPR" evidence="10">
    <location>
        <begin position="259"/>
        <end position="293"/>
    </location>
</feature>
<keyword evidence="7 11" id="KW-0067">ATP-binding</keyword>